<evidence type="ECO:0000256" key="1">
    <source>
        <dbReference type="ARBA" id="ARBA00013194"/>
    </source>
</evidence>
<feature type="signal peptide" evidence="4">
    <location>
        <begin position="1"/>
        <end position="21"/>
    </location>
</feature>
<proteinExistence type="predicted"/>
<evidence type="ECO:0000313" key="7">
    <source>
        <dbReference type="Proteomes" id="UP001161325"/>
    </source>
</evidence>
<dbReference type="CDD" id="cd00317">
    <property type="entry name" value="cyclophilin"/>
    <property type="match status" value="1"/>
</dbReference>
<dbReference type="Pfam" id="PF13646">
    <property type="entry name" value="HEAT_2"/>
    <property type="match status" value="1"/>
</dbReference>
<dbReference type="InterPro" id="IPR002130">
    <property type="entry name" value="Cyclophilin-type_PPIase_dom"/>
</dbReference>
<dbReference type="PANTHER" id="PTHR45625:SF4">
    <property type="entry name" value="PEPTIDYLPROLYL ISOMERASE DOMAIN AND WD REPEAT-CONTAINING PROTEIN 1"/>
    <property type="match status" value="1"/>
</dbReference>
<keyword evidence="3" id="KW-0413">Isomerase</keyword>
<keyword evidence="2" id="KW-0697">Rotamase</keyword>
<dbReference type="Gene3D" id="1.25.10.10">
    <property type="entry name" value="Leucine-rich Repeat Variant"/>
    <property type="match status" value="2"/>
</dbReference>
<dbReference type="AlphaFoldDB" id="A0AA37VFH2"/>
<sequence length="610" mass="63757">MRPIAALLALSLTAGALPAQAPTLDALIRAEDARGATAADPATLRAGIGAGDATLRRMAVRGLGRWERPDLLDDVAGALDDTDATVRRAAADAVGQAVQRGEGAARARAILLAKLGREPDASVRGQIAENAGRVRIDSADVAATAEALAAQLPLRGAVRGLFFLARQRAARGLVPAAVAARLQQVATTAALPTDVRATAAAARIAAGGATPDELAALRRDASGDVRALAATAAMITDPAPIVRYRAVALAACPALVTATRDPNAHVALAATDALAKCTDDAAAVAVLEASSSPRALVSLAAVAPARARTKLARVAASRDPFARVHAARAARRLADTTTLRRLARDADANVASEAIDGLSALTGHLDDATYVAALRTDAAQQLMSAAKALAGAPTATPALVEALDRMTARRRETERDARMALVEALGAGVPARYARDWDPEIARKAAALTGVRADPAPLPEPPVPTVAQLRGVRGATIEMADGGRVELRLFPMDAPTNTWRFVRLARAGWFDGLTFHRIAPFFVVQGGSPRANEYVGDGPFTRDEVGLENRRGTVGVSTRGRDTGDGQLYFNTVDNVRLDHDYTVFAEVVRGMEVVDRMQEGARIRRVTIH</sequence>
<gene>
    <name evidence="6" type="ORF">rosag_33770</name>
</gene>
<dbReference type="EC" id="5.2.1.8" evidence="1"/>
<dbReference type="PANTHER" id="PTHR45625">
    <property type="entry name" value="PEPTIDYL-PROLYL CIS-TRANS ISOMERASE-RELATED"/>
    <property type="match status" value="1"/>
</dbReference>
<evidence type="ECO:0000259" key="5">
    <source>
        <dbReference type="PROSITE" id="PS50072"/>
    </source>
</evidence>
<dbReference type="PROSITE" id="PS50072">
    <property type="entry name" value="CSA_PPIASE_2"/>
    <property type="match status" value="1"/>
</dbReference>
<dbReference type="InterPro" id="IPR011989">
    <property type="entry name" value="ARM-like"/>
</dbReference>
<dbReference type="Proteomes" id="UP001161325">
    <property type="component" value="Unassembled WGS sequence"/>
</dbReference>
<name>A0AA37VFH2_9BACT</name>
<dbReference type="Gene3D" id="2.40.100.10">
    <property type="entry name" value="Cyclophilin-like"/>
    <property type="match status" value="1"/>
</dbReference>
<evidence type="ECO:0000256" key="2">
    <source>
        <dbReference type="ARBA" id="ARBA00023110"/>
    </source>
</evidence>
<dbReference type="PRINTS" id="PR00153">
    <property type="entry name" value="CSAPPISMRASE"/>
</dbReference>
<protein>
    <recommendedName>
        <fullName evidence="1">peptidylprolyl isomerase</fullName>
        <ecNumber evidence="1">5.2.1.8</ecNumber>
    </recommendedName>
</protein>
<evidence type="ECO:0000256" key="3">
    <source>
        <dbReference type="ARBA" id="ARBA00023235"/>
    </source>
</evidence>
<comment type="caution">
    <text evidence="6">The sequence shown here is derived from an EMBL/GenBank/DDBJ whole genome shotgun (WGS) entry which is preliminary data.</text>
</comment>
<dbReference type="RefSeq" id="WP_284351315.1">
    <property type="nucleotide sequence ID" value="NZ_BRXS01000005.1"/>
</dbReference>
<keyword evidence="7" id="KW-1185">Reference proteome</keyword>
<accession>A0AA37VFH2</accession>
<dbReference type="SUPFAM" id="SSF48371">
    <property type="entry name" value="ARM repeat"/>
    <property type="match status" value="1"/>
</dbReference>
<dbReference type="SUPFAM" id="SSF50891">
    <property type="entry name" value="Cyclophilin-like"/>
    <property type="match status" value="1"/>
</dbReference>
<dbReference type="GO" id="GO:0003755">
    <property type="term" value="F:peptidyl-prolyl cis-trans isomerase activity"/>
    <property type="evidence" value="ECO:0007669"/>
    <property type="project" value="UniProtKB-KW"/>
</dbReference>
<dbReference type="InterPro" id="IPR016024">
    <property type="entry name" value="ARM-type_fold"/>
</dbReference>
<keyword evidence="4" id="KW-0732">Signal</keyword>
<organism evidence="6 7">
    <name type="scientific">Roseisolibacter agri</name>
    <dbReference type="NCBI Taxonomy" id="2014610"/>
    <lineage>
        <taxon>Bacteria</taxon>
        <taxon>Pseudomonadati</taxon>
        <taxon>Gemmatimonadota</taxon>
        <taxon>Gemmatimonadia</taxon>
        <taxon>Gemmatimonadales</taxon>
        <taxon>Gemmatimonadaceae</taxon>
        <taxon>Roseisolibacter</taxon>
    </lineage>
</organism>
<evidence type="ECO:0000256" key="4">
    <source>
        <dbReference type="SAM" id="SignalP"/>
    </source>
</evidence>
<evidence type="ECO:0000313" key="6">
    <source>
        <dbReference type="EMBL" id="GLC26864.1"/>
    </source>
</evidence>
<feature type="chain" id="PRO_5041239691" description="peptidylprolyl isomerase" evidence="4">
    <location>
        <begin position="22"/>
        <end position="610"/>
    </location>
</feature>
<dbReference type="InterPro" id="IPR004155">
    <property type="entry name" value="PBS_lyase_HEAT"/>
</dbReference>
<feature type="domain" description="PPIase cyclophilin-type" evidence="5">
    <location>
        <begin position="483"/>
        <end position="600"/>
    </location>
</feature>
<reference evidence="6" key="1">
    <citation type="submission" date="2022-08" db="EMBL/GenBank/DDBJ databases">
        <title>Draft genome sequencing of Roseisolibacter agri AW1220.</title>
        <authorList>
            <person name="Tobiishi Y."/>
            <person name="Tonouchi A."/>
        </authorList>
    </citation>
    <scope>NUCLEOTIDE SEQUENCE</scope>
    <source>
        <strain evidence="6">AW1220</strain>
    </source>
</reference>
<dbReference type="Pfam" id="PF00160">
    <property type="entry name" value="Pro_isomerase"/>
    <property type="match status" value="1"/>
</dbReference>
<dbReference type="SMART" id="SM00567">
    <property type="entry name" value="EZ_HEAT"/>
    <property type="match status" value="4"/>
</dbReference>
<dbReference type="EMBL" id="BRXS01000005">
    <property type="protein sequence ID" value="GLC26864.1"/>
    <property type="molecule type" value="Genomic_DNA"/>
</dbReference>
<dbReference type="InterPro" id="IPR029000">
    <property type="entry name" value="Cyclophilin-like_dom_sf"/>
</dbReference>
<dbReference type="InterPro" id="IPR044666">
    <property type="entry name" value="Cyclophilin_A-like"/>
</dbReference>